<evidence type="ECO:0000256" key="1">
    <source>
        <dbReference type="ARBA" id="ARBA00008007"/>
    </source>
</evidence>
<dbReference type="AlphaFoldDB" id="A0A1F6VK84"/>
<name>A0A1F6VK84_9BACT</name>
<dbReference type="Pfam" id="PF00156">
    <property type="entry name" value="Pribosyltran"/>
    <property type="match status" value="1"/>
</dbReference>
<dbReference type="InterPro" id="IPR051910">
    <property type="entry name" value="ComF/GntX_DNA_util-trans"/>
</dbReference>
<comment type="similarity">
    <text evidence="1">Belongs to the ComF/GntX family.</text>
</comment>
<dbReference type="InterPro" id="IPR029057">
    <property type="entry name" value="PRTase-like"/>
</dbReference>
<dbReference type="Gene3D" id="3.40.50.2020">
    <property type="match status" value="1"/>
</dbReference>
<comment type="caution">
    <text evidence="3">The sequence shown here is derived from an EMBL/GenBank/DDBJ whole genome shotgun (WGS) entry which is preliminary data.</text>
</comment>
<evidence type="ECO:0000313" key="3">
    <source>
        <dbReference type="EMBL" id="OGI70034.1"/>
    </source>
</evidence>
<dbReference type="PANTHER" id="PTHR47505">
    <property type="entry name" value="DNA UTILIZATION PROTEIN YHGH"/>
    <property type="match status" value="1"/>
</dbReference>
<dbReference type="STRING" id="1801743.A2824_03675"/>
<protein>
    <recommendedName>
        <fullName evidence="2">Phosphoribosyltransferase domain-containing protein</fullName>
    </recommendedName>
</protein>
<dbReference type="EMBL" id="MFTT01000014">
    <property type="protein sequence ID" value="OGI70034.1"/>
    <property type="molecule type" value="Genomic_DNA"/>
</dbReference>
<accession>A0A1F6VK84</accession>
<evidence type="ECO:0000259" key="2">
    <source>
        <dbReference type="Pfam" id="PF00156"/>
    </source>
</evidence>
<sequence length="220" mass="25190">MNFLSQLFNIILDFVFPRSCLGCRRTACFLCQSCISKIPIAEPAEEDFIVSVFDYDNKIIKRAIWLLKYSGRHILAKELARPLYEHVLAELEERRTFENFKNPILAPIPLSSKRLRERGYNQSELLVKELARIDGGRNFDVCFSALKKVRETPPQARIKNRSERLKNLKGCFAVRNKERVLGRNIVLVDDISTTGATLREARRTLKSAGAKKVIAITLAH</sequence>
<proteinExistence type="inferred from homology"/>
<dbReference type="SUPFAM" id="SSF53271">
    <property type="entry name" value="PRTase-like"/>
    <property type="match status" value="1"/>
</dbReference>
<dbReference type="Proteomes" id="UP000178059">
    <property type="component" value="Unassembled WGS sequence"/>
</dbReference>
<dbReference type="InterPro" id="IPR000836">
    <property type="entry name" value="PRTase_dom"/>
</dbReference>
<dbReference type="CDD" id="cd06223">
    <property type="entry name" value="PRTases_typeI"/>
    <property type="match status" value="1"/>
</dbReference>
<reference evidence="3 4" key="1">
    <citation type="journal article" date="2016" name="Nat. Commun.">
        <title>Thousands of microbial genomes shed light on interconnected biogeochemical processes in an aquifer system.</title>
        <authorList>
            <person name="Anantharaman K."/>
            <person name="Brown C.T."/>
            <person name="Hug L.A."/>
            <person name="Sharon I."/>
            <person name="Castelle C.J."/>
            <person name="Probst A.J."/>
            <person name="Thomas B.C."/>
            <person name="Singh A."/>
            <person name="Wilkins M.J."/>
            <person name="Karaoz U."/>
            <person name="Brodie E.L."/>
            <person name="Williams K.H."/>
            <person name="Hubbard S.S."/>
            <person name="Banfield J.F."/>
        </authorList>
    </citation>
    <scope>NUCLEOTIDE SEQUENCE [LARGE SCALE GENOMIC DNA]</scope>
</reference>
<evidence type="ECO:0000313" key="4">
    <source>
        <dbReference type="Proteomes" id="UP000178059"/>
    </source>
</evidence>
<dbReference type="PANTHER" id="PTHR47505:SF1">
    <property type="entry name" value="DNA UTILIZATION PROTEIN YHGH"/>
    <property type="match status" value="1"/>
</dbReference>
<feature type="domain" description="Phosphoribosyltransferase" evidence="2">
    <location>
        <begin position="150"/>
        <end position="219"/>
    </location>
</feature>
<gene>
    <name evidence="3" type="ORF">A2824_03675</name>
</gene>
<organism evidence="3 4">
    <name type="scientific">Candidatus Nomurabacteria bacterium RIFCSPHIGHO2_01_FULL_42_16</name>
    <dbReference type="NCBI Taxonomy" id="1801743"/>
    <lineage>
        <taxon>Bacteria</taxon>
        <taxon>Candidatus Nomuraibacteriota</taxon>
    </lineage>
</organism>